<reference evidence="3 4" key="1">
    <citation type="submission" date="2018-06" db="EMBL/GenBank/DDBJ databases">
        <title>Comparative genomics of Brasilonema spp. strains.</title>
        <authorList>
            <person name="Alvarenga D.O."/>
            <person name="Fiore M.F."/>
            <person name="Varani A.M."/>
        </authorList>
    </citation>
    <scope>NUCLEOTIDE SEQUENCE [LARGE SCALE GENOMIC DNA]</scope>
    <source>
        <strain evidence="3 4">UFV-OR1</strain>
    </source>
</reference>
<dbReference type="InterPro" id="IPR050213">
    <property type="entry name" value="GST_superfamily"/>
</dbReference>
<dbReference type="InterPro" id="IPR004045">
    <property type="entry name" value="Glutathione_S-Trfase_N"/>
</dbReference>
<dbReference type="RefSeq" id="WP_169266157.1">
    <property type="nucleotide sequence ID" value="NZ_QMEC01000069.1"/>
</dbReference>
<dbReference type="InterPro" id="IPR040079">
    <property type="entry name" value="Glutathione_S-Trfase"/>
</dbReference>
<dbReference type="PANTHER" id="PTHR11571:SF150">
    <property type="entry name" value="GLUTATHIONE S-TRANSFERASE"/>
    <property type="match status" value="1"/>
</dbReference>
<dbReference type="Pfam" id="PF14497">
    <property type="entry name" value="GST_C_3"/>
    <property type="match status" value="1"/>
</dbReference>
<dbReference type="PROSITE" id="PS50404">
    <property type="entry name" value="GST_NTER"/>
    <property type="match status" value="1"/>
</dbReference>
<dbReference type="PANTHER" id="PTHR11571">
    <property type="entry name" value="GLUTATHIONE S-TRANSFERASE"/>
    <property type="match status" value="1"/>
</dbReference>
<gene>
    <name evidence="3" type="ORF">DP115_18065</name>
</gene>
<dbReference type="Proteomes" id="UP000762253">
    <property type="component" value="Unassembled WGS sequence"/>
</dbReference>
<organism evidence="3 4">
    <name type="scientific">Brasilonema octagenarum UFV-OR1</name>
    <dbReference type="NCBI Taxonomy" id="417115"/>
    <lineage>
        <taxon>Bacteria</taxon>
        <taxon>Bacillati</taxon>
        <taxon>Cyanobacteriota</taxon>
        <taxon>Cyanophyceae</taxon>
        <taxon>Nostocales</taxon>
        <taxon>Scytonemataceae</taxon>
        <taxon>Brasilonema</taxon>
        <taxon>Octagenarum group</taxon>
    </lineage>
</organism>
<dbReference type="Gene3D" id="3.40.30.10">
    <property type="entry name" value="Glutaredoxin"/>
    <property type="match status" value="1"/>
</dbReference>
<dbReference type="SFLD" id="SFLDS00019">
    <property type="entry name" value="Glutathione_Transferase_(cytos"/>
    <property type="match status" value="1"/>
</dbReference>
<sequence>MTNLRPILRYFDDGKGRAELPRLIFIYGSVLFEDRTVSFEEYGRMRESGELAFDQLPTLEVGNTIIGQSCAIARYAAKQAGLYPLDSVQAAISDMVVDAWRDMLDLLYGCYVDRIVQNNRLIMKMRDASVKVERLCEYFAVTVPMHFKRFEQMIGSNQGSPFLVGPSLTWADLAVFDILSTLDETAKLWTTPSFFYIPEPHGPLRPPKELLKPYPKLNALHLIISKTPLIAAWVQTHSY</sequence>
<dbReference type="SUPFAM" id="SSF47616">
    <property type="entry name" value="GST C-terminal domain-like"/>
    <property type="match status" value="1"/>
</dbReference>
<dbReference type="CDD" id="cd03039">
    <property type="entry name" value="GST_N_Sigma_like"/>
    <property type="match status" value="1"/>
</dbReference>
<dbReference type="InterPro" id="IPR036249">
    <property type="entry name" value="Thioredoxin-like_sf"/>
</dbReference>
<dbReference type="InterPro" id="IPR010987">
    <property type="entry name" value="Glutathione-S-Trfase_C-like"/>
</dbReference>
<dbReference type="InterPro" id="IPR036282">
    <property type="entry name" value="Glutathione-S-Trfase_C_sf"/>
</dbReference>
<dbReference type="CDD" id="cd03192">
    <property type="entry name" value="GST_C_Sigma_like"/>
    <property type="match status" value="1"/>
</dbReference>
<evidence type="ECO:0000313" key="3">
    <source>
        <dbReference type="EMBL" id="NMF64573.1"/>
    </source>
</evidence>
<dbReference type="EMBL" id="QMEC01000069">
    <property type="protein sequence ID" value="NMF64573.1"/>
    <property type="molecule type" value="Genomic_DNA"/>
</dbReference>
<dbReference type="Gene3D" id="1.20.1050.10">
    <property type="match status" value="1"/>
</dbReference>
<feature type="domain" description="GST N-terminal" evidence="1">
    <location>
        <begin position="5"/>
        <end position="84"/>
    </location>
</feature>
<keyword evidence="4" id="KW-1185">Reference proteome</keyword>
<dbReference type="InterPro" id="IPR004046">
    <property type="entry name" value="GST_C"/>
</dbReference>
<evidence type="ECO:0000259" key="2">
    <source>
        <dbReference type="PROSITE" id="PS50405"/>
    </source>
</evidence>
<evidence type="ECO:0000313" key="4">
    <source>
        <dbReference type="Proteomes" id="UP000762253"/>
    </source>
</evidence>
<dbReference type="SUPFAM" id="SSF52833">
    <property type="entry name" value="Thioredoxin-like"/>
    <property type="match status" value="1"/>
</dbReference>
<dbReference type="PROSITE" id="PS50405">
    <property type="entry name" value="GST_CTER"/>
    <property type="match status" value="1"/>
</dbReference>
<comment type="caution">
    <text evidence="3">The sequence shown here is derived from an EMBL/GenBank/DDBJ whole genome shotgun (WGS) entry which is preliminary data.</text>
</comment>
<accession>A0ABX1MAW0</accession>
<proteinExistence type="predicted"/>
<name>A0ABX1MAW0_9CYAN</name>
<feature type="domain" description="GST C-terminal" evidence="2">
    <location>
        <begin position="86"/>
        <end position="239"/>
    </location>
</feature>
<protein>
    <submittedName>
        <fullName evidence="3">Glutathione S-transferase</fullName>
    </submittedName>
</protein>
<evidence type="ECO:0000259" key="1">
    <source>
        <dbReference type="PROSITE" id="PS50404"/>
    </source>
</evidence>